<sequence>MGGSNFTIAILFVLCILVNCATSDKEVNFDSAYGLTVRSISKVDDQLYDVIVSSNEVLNDQTIRILLPLDYTTSDRSRRYPVLYLLHGSFGGAEDWTRAGNAQNICGNASLITVMPNGDPFGFYTNWIIPGNAAPQNWRTFHMEQLVPWIDFNLRTVTSKQGRAIAGLSMGGFGAIHYAEFYSHNFIYAASFSGALDLLNWIIPGNAAPQNWRTFHMEQLVPWIDFNLRTVTSKQGRAIAGLSMGGFGAIHYAEFYSHNFIYAASFSGALDLLNTNVQNGILNLRIIDDVPLVGPFGYPNAPASTNGWFAYDTITHAEELHDLSVALYTGDIGDLEHTLRDGSYRLQEKLTSLNVPVYLNDYGNGQSIGYECDGGHTWSCWKAALIDVLPRILANLQQEF</sequence>
<name>A0A814JMT5_ADIRI</name>
<dbReference type="Pfam" id="PF00756">
    <property type="entry name" value="Esterase"/>
    <property type="match status" value="2"/>
</dbReference>
<keyword evidence="1" id="KW-0732">Signal</keyword>
<evidence type="ECO:0000313" key="2">
    <source>
        <dbReference type="EMBL" id="CAF1037690.1"/>
    </source>
</evidence>
<dbReference type="AlphaFoldDB" id="A0A814JMT5"/>
<reference evidence="2" key="1">
    <citation type="submission" date="2021-02" db="EMBL/GenBank/DDBJ databases">
        <authorList>
            <person name="Nowell W R."/>
        </authorList>
    </citation>
    <scope>NUCLEOTIDE SEQUENCE</scope>
</reference>
<dbReference type="Proteomes" id="UP000663852">
    <property type="component" value="Unassembled WGS sequence"/>
</dbReference>
<dbReference type="SUPFAM" id="SSF53474">
    <property type="entry name" value="alpha/beta-Hydrolases"/>
    <property type="match status" value="2"/>
</dbReference>
<dbReference type="InterPro" id="IPR029058">
    <property type="entry name" value="AB_hydrolase_fold"/>
</dbReference>
<organism evidence="2 3">
    <name type="scientific">Adineta ricciae</name>
    <name type="common">Rotifer</name>
    <dbReference type="NCBI Taxonomy" id="249248"/>
    <lineage>
        <taxon>Eukaryota</taxon>
        <taxon>Metazoa</taxon>
        <taxon>Spiralia</taxon>
        <taxon>Gnathifera</taxon>
        <taxon>Rotifera</taxon>
        <taxon>Eurotatoria</taxon>
        <taxon>Bdelloidea</taxon>
        <taxon>Adinetida</taxon>
        <taxon>Adinetidae</taxon>
        <taxon>Adineta</taxon>
    </lineage>
</organism>
<feature type="signal peptide" evidence="1">
    <location>
        <begin position="1"/>
        <end position="23"/>
    </location>
</feature>
<gene>
    <name evidence="2" type="ORF">EDS130_LOCUS16756</name>
</gene>
<comment type="caution">
    <text evidence="2">The sequence shown here is derived from an EMBL/GenBank/DDBJ whole genome shotgun (WGS) entry which is preliminary data.</text>
</comment>
<dbReference type="EMBL" id="CAJNOJ010000073">
    <property type="protein sequence ID" value="CAF1037690.1"/>
    <property type="molecule type" value="Genomic_DNA"/>
</dbReference>
<feature type="chain" id="PRO_5032301609" description="Esterase" evidence="1">
    <location>
        <begin position="24"/>
        <end position="400"/>
    </location>
</feature>
<dbReference type="InterPro" id="IPR000801">
    <property type="entry name" value="Esterase-like"/>
</dbReference>
<dbReference type="Gene3D" id="3.40.50.1820">
    <property type="entry name" value="alpha/beta hydrolase"/>
    <property type="match status" value="2"/>
</dbReference>
<dbReference type="GO" id="GO:0016747">
    <property type="term" value="F:acyltransferase activity, transferring groups other than amino-acyl groups"/>
    <property type="evidence" value="ECO:0007669"/>
    <property type="project" value="TreeGrafter"/>
</dbReference>
<evidence type="ECO:0000256" key="1">
    <source>
        <dbReference type="SAM" id="SignalP"/>
    </source>
</evidence>
<dbReference type="PANTHER" id="PTHR48098:SF1">
    <property type="entry name" value="DIACYLGLYCEROL ACYLTRANSFERASE_MYCOLYLTRANSFERASE AG85A"/>
    <property type="match status" value="1"/>
</dbReference>
<evidence type="ECO:0008006" key="4">
    <source>
        <dbReference type="Google" id="ProtNLM"/>
    </source>
</evidence>
<evidence type="ECO:0000313" key="3">
    <source>
        <dbReference type="Proteomes" id="UP000663852"/>
    </source>
</evidence>
<dbReference type="PANTHER" id="PTHR48098">
    <property type="entry name" value="ENTEROCHELIN ESTERASE-RELATED"/>
    <property type="match status" value="1"/>
</dbReference>
<dbReference type="OrthoDB" id="2107086at2759"/>
<accession>A0A814JMT5</accession>
<proteinExistence type="predicted"/>
<dbReference type="InterPro" id="IPR050583">
    <property type="entry name" value="Mycobacterial_A85_antigen"/>
</dbReference>
<protein>
    <recommendedName>
        <fullName evidence="4">Esterase</fullName>
    </recommendedName>
</protein>